<dbReference type="EMBL" id="WEGK01000002">
    <property type="protein sequence ID" value="MQY18346.1"/>
    <property type="molecule type" value="Genomic_DNA"/>
</dbReference>
<protein>
    <submittedName>
        <fullName evidence="2">Uncharacterized protein</fullName>
    </submittedName>
</protein>
<proteinExistence type="predicted"/>
<accession>A0A7K0CXY9</accession>
<evidence type="ECO:0000256" key="1">
    <source>
        <dbReference type="SAM" id="MobiDB-lite"/>
    </source>
</evidence>
<sequence length="84" mass="9508">MRGNPVFHDYPPNPLTPERMHHELHMSRHADCTPETCAMIWYCRGRLIELGRLNANDAPGQCSMCRDEDPSRATSDRAASNRAA</sequence>
<dbReference type="AlphaFoldDB" id="A0A7K0CXY9"/>
<evidence type="ECO:0000313" key="2">
    <source>
        <dbReference type="EMBL" id="MQY18346.1"/>
    </source>
</evidence>
<reference evidence="2 3" key="1">
    <citation type="submission" date="2019-10" db="EMBL/GenBank/DDBJ databases">
        <title>Nocardia macrotermitis sp. nov. and Nocardia aurantia sp. nov., isolated from the gut of fungus growing-termite Macrotermes natalensis.</title>
        <authorList>
            <person name="Benndorf R."/>
            <person name="Schwitalla J."/>
            <person name="Martin K."/>
            <person name="De Beer W."/>
            <person name="Kaster A.-K."/>
            <person name="Vollmers J."/>
            <person name="Poulsen M."/>
            <person name="Beemelmanns C."/>
        </authorList>
    </citation>
    <scope>NUCLEOTIDE SEQUENCE [LARGE SCALE GENOMIC DNA]</scope>
    <source>
        <strain evidence="2 3">RB20</strain>
    </source>
</reference>
<dbReference type="Proteomes" id="UP000438448">
    <property type="component" value="Unassembled WGS sequence"/>
</dbReference>
<feature type="compositionally biased region" description="Basic and acidic residues" evidence="1">
    <location>
        <begin position="65"/>
        <end position="75"/>
    </location>
</feature>
<feature type="region of interest" description="Disordered" evidence="1">
    <location>
        <begin position="64"/>
        <end position="84"/>
    </location>
</feature>
<organism evidence="2 3">
    <name type="scientific">Nocardia macrotermitis</name>
    <dbReference type="NCBI Taxonomy" id="2585198"/>
    <lineage>
        <taxon>Bacteria</taxon>
        <taxon>Bacillati</taxon>
        <taxon>Actinomycetota</taxon>
        <taxon>Actinomycetes</taxon>
        <taxon>Mycobacteriales</taxon>
        <taxon>Nocardiaceae</taxon>
        <taxon>Nocardia</taxon>
    </lineage>
</organism>
<comment type="caution">
    <text evidence="2">The sequence shown here is derived from an EMBL/GenBank/DDBJ whole genome shotgun (WGS) entry which is preliminary data.</text>
</comment>
<name>A0A7K0CXY9_9NOCA</name>
<evidence type="ECO:0000313" key="3">
    <source>
        <dbReference type="Proteomes" id="UP000438448"/>
    </source>
</evidence>
<keyword evidence="3" id="KW-1185">Reference proteome</keyword>
<gene>
    <name evidence="2" type="ORF">NRB20_14220</name>
</gene>